<evidence type="ECO:0000313" key="2">
    <source>
        <dbReference type="EMBL" id="KIP11771.1"/>
    </source>
</evidence>
<sequence>MAFPAAPPGTANSFFDRTGTHRFENPDHGGRKYLPQVNEWSVGTITWVCERSGGFDHLPQWDAYPVWRGEELKQFHASGQSKQRAKEDAAKKMATSGHC</sequence>
<keyword evidence="3" id="KW-1185">Reference proteome</keyword>
<name>A0A0C3S6D0_PHLG1</name>
<dbReference type="HOGENOM" id="CLU_2321179_0_0_1"/>
<reference evidence="2 3" key="1">
    <citation type="journal article" date="2014" name="PLoS Genet.">
        <title>Analysis of the Phlebiopsis gigantea genome, transcriptome and secretome provides insight into its pioneer colonization strategies of wood.</title>
        <authorList>
            <person name="Hori C."/>
            <person name="Ishida T."/>
            <person name="Igarashi K."/>
            <person name="Samejima M."/>
            <person name="Suzuki H."/>
            <person name="Master E."/>
            <person name="Ferreira P."/>
            <person name="Ruiz-Duenas F.J."/>
            <person name="Held B."/>
            <person name="Canessa P."/>
            <person name="Larrondo L.F."/>
            <person name="Schmoll M."/>
            <person name="Druzhinina I.S."/>
            <person name="Kubicek C.P."/>
            <person name="Gaskell J.A."/>
            <person name="Kersten P."/>
            <person name="St John F."/>
            <person name="Glasner J."/>
            <person name="Sabat G."/>
            <person name="Splinter BonDurant S."/>
            <person name="Syed K."/>
            <person name="Yadav J."/>
            <person name="Mgbeahuruike A.C."/>
            <person name="Kovalchuk A."/>
            <person name="Asiegbu F.O."/>
            <person name="Lackner G."/>
            <person name="Hoffmeister D."/>
            <person name="Rencoret J."/>
            <person name="Gutierrez A."/>
            <person name="Sun H."/>
            <person name="Lindquist E."/>
            <person name="Barry K."/>
            <person name="Riley R."/>
            <person name="Grigoriev I.V."/>
            <person name="Henrissat B."/>
            <person name="Kues U."/>
            <person name="Berka R.M."/>
            <person name="Martinez A.T."/>
            <person name="Covert S.F."/>
            <person name="Blanchette R.A."/>
            <person name="Cullen D."/>
        </authorList>
    </citation>
    <scope>NUCLEOTIDE SEQUENCE [LARGE SCALE GENOMIC DNA]</scope>
    <source>
        <strain evidence="2 3">11061_1 CR5-6</strain>
    </source>
</reference>
<feature type="region of interest" description="Disordered" evidence="1">
    <location>
        <begin position="75"/>
        <end position="99"/>
    </location>
</feature>
<gene>
    <name evidence="2" type="ORF">PHLGIDRAFT_27776</name>
</gene>
<protein>
    <recommendedName>
        <fullName evidence="4">DRBM domain-containing protein</fullName>
    </recommendedName>
</protein>
<evidence type="ECO:0008006" key="4">
    <source>
        <dbReference type="Google" id="ProtNLM"/>
    </source>
</evidence>
<dbReference type="AlphaFoldDB" id="A0A0C3S6D0"/>
<feature type="region of interest" description="Disordered" evidence="1">
    <location>
        <begin position="1"/>
        <end position="30"/>
    </location>
</feature>
<organism evidence="2 3">
    <name type="scientific">Phlebiopsis gigantea (strain 11061_1 CR5-6)</name>
    <name type="common">White-rot fungus</name>
    <name type="synonym">Peniophora gigantea</name>
    <dbReference type="NCBI Taxonomy" id="745531"/>
    <lineage>
        <taxon>Eukaryota</taxon>
        <taxon>Fungi</taxon>
        <taxon>Dikarya</taxon>
        <taxon>Basidiomycota</taxon>
        <taxon>Agaricomycotina</taxon>
        <taxon>Agaricomycetes</taxon>
        <taxon>Polyporales</taxon>
        <taxon>Phanerochaetaceae</taxon>
        <taxon>Phlebiopsis</taxon>
    </lineage>
</organism>
<feature type="compositionally biased region" description="Basic and acidic residues" evidence="1">
    <location>
        <begin position="18"/>
        <end position="30"/>
    </location>
</feature>
<proteinExistence type="predicted"/>
<evidence type="ECO:0000256" key="1">
    <source>
        <dbReference type="SAM" id="MobiDB-lite"/>
    </source>
</evidence>
<dbReference type="EMBL" id="KN840444">
    <property type="protein sequence ID" value="KIP11771.1"/>
    <property type="molecule type" value="Genomic_DNA"/>
</dbReference>
<evidence type="ECO:0000313" key="3">
    <source>
        <dbReference type="Proteomes" id="UP000053257"/>
    </source>
</evidence>
<accession>A0A0C3S6D0</accession>
<dbReference type="SUPFAM" id="SSF54768">
    <property type="entry name" value="dsRNA-binding domain-like"/>
    <property type="match status" value="1"/>
</dbReference>
<dbReference type="Proteomes" id="UP000053257">
    <property type="component" value="Unassembled WGS sequence"/>
</dbReference>
<dbReference type="OrthoDB" id="2740821at2759"/>
<dbReference type="Gene3D" id="3.30.160.20">
    <property type="match status" value="1"/>
</dbReference>